<evidence type="ECO:0000256" key="2">
    <source>
        <dbReference type="SAM" id="Coils"/>
    </source>
</evidence>
<accession>A0ABP9A5Y2</accession>
<proteinExistence type="predicted"/>
<keyword evidence="2" id="KW-0175">Coiled coil</keyword>
<keyword evidence="1" id="KW-0802">TPR repeat</keyword>
<dbReference type="InterPro" id="IPR011990">
    <property type="entry name" value="TPR-like_helical_dom_sf"/>
</dbReference>
<feature type="coiled-coil region" evidence="2">
    <location>
        <begin position="202"/>
        <end position="229"/>
    </location>
</feature>
<keyword evidence="4" id="KW-1185">Reference proteome</keyword>
<evidence type="ECO:0000313" key="4">
    <source>
        <dbReference type="Proteomes" id="UP001500141"/>
    </source>
</evidence>
<dbReference type="SUPFAM" id="SSF48452">
    <property type="entry name" value="TPR-like"/>
    <property type="match status" value="1"/>
</dbReference>
<reference evidence="4" key="1">
    <citation type="journal article" date="2019" name="Int. J. Syst. Evol. Microbiol.">
        <title>The Global Catalogue of Microorganisms (GCM) 10K type strain sequencing project: providing services to taxonomists for standard genome sequencing and annotation.</title>
        <authorList>
            <consortium name="The Broad Institute Genomics Platform"/>
            <consortium name="The Broad Institute Genome Sequencing Center for Infectious Disease"/>
            <person name="Wu L."/>
            <person name="Ma J."/>
        </authorList>
    </citation>
    <scope>NUCLEOTIDE SEQUENCE [LARGE SCALE GENOMIC DNA]</scope>
    <source>
        <strain evidence="4">JCM 18198</strain>
    </source>
</reference>
<dbReference type="Proteomes" id="UP001500141">
    <property type="component" value="Unassembled WGS sequence"/>
</dbReference>
<dbReference type="InterPro" id="IPR019734">
    <property type="entry name" value="TPR_rpt"/>
</dbReference>
<dbReference type="Gene3D" id="1.25.40.10">
    <property type="entry name" value="Tetratricopeptide repeat domain"/>
    <property type="match status" value="1"/>
</dbReference>
<name>A0ABP9A5Y2_9FLAO</name>
<dbReference type="RefSeq" id="WP_264542393.1">
    <property type="nucleotide sequence ID" value="NZ_BAABIP010000020.1"/>
</dbReference>
<dbReference type="PROSITE" id="PS50005">
    <property type="entry name" value="TPR"/>
    <property type="match status" value="1"/>
</dbReference>
<protein>
    <recommendedName>
        <fullName evidence="5">Tetratricopeptide repeat protein</fullName>
    </recommendedName>
</protein>
<feature type="repeat" description="TPR" evidence="1">
    <location>
        <begin position="315"/>
        <end position="348"/>
    </location>
</feature>
<dbReference type="EMBL" id="BAABIP010000020">
    <property type="protein sequence ID" value="GAA4772924.1"/>
    <property type="molecule type" value="Genomic_DNA"/>
</dbReference>
<evidence type="ECO:0000313" key="3">
    <source>
        <dbReference type="EMBL" id="GAA4772924.1"/>
    </source>
</evidence>
<evidence type="ECO:0000256" key="1">
    <source>
        <dbReference type="PROSITE-ProRule" id="PRU00339"/>
    </source>
</evidence>
<comment type="caution">
    <text evidence="3">The sequence shown here is derived from an EMBL/GenBank/DDBJ whole genome shotgun (WGS) entry which is preliminary data.</text>
</comment>
<evidence type="ECO:0008006" key="5">
    <source>
        <dbReference type="Google" id="ProtNLM"/>
    </source>
</evidence>
<organism evidence="3 4">
    <name type="scientific">Flavobacterium hankyongi</name>
    <dbReference type="NCBI Taxonomy" id="1176532"/>
    <lineage>
        <taxon>Bacteria</taxon>
        <taxon>Pseudomonadati</taxon>
        <taxon>Bacteroidota</taxon>
        <taxon>Flavobacteriia</taxon>
        <taxon>Flavobacteriales</taxon>
        <taxon>Flavobacteriaceae</taxon>
        <taxon>Flavobacterium</taxon>
    </lineage>
</organism>
<sequence length="467" mass="55256">MMKYLQILILISLQLSAQESYQNVKKNVEEYIQIYKREGKINKHLNTIISNFNESPKIELKDLKKDNVGICIILSEDNPDLIISPAKYTFLDEKINISAIGPQNPSELPDYMKEYVQKYLTEFESIGTTELFQKLILKEITTEGTFVENKSEYVVNEPNTVSFIRGNEDWMYIISIDDDYENITNSRIIVYCFKKSISGKDIFSLNNSLENVEKRREKKQSKHEEDRENYPLYHDFRIDDLRIGLKQLLVYEPYKSDNELLNHANRLSEKLDRFNIRNYLKELTYFSDLKISESFLKEHFDAIPHGEYEVENILHLSCHSLGDIYFSQGKYQLAKEFYTKAIFTNPLIELSWTKVKKDIDRTIYDLAKNAYKAGKKDEAYAFLIALMFTSEIDVIKDLNIYFKEQNEDKKEFKKDLDKALKSLKKGERYSYTFKFRDNEVFFIPILQATVKSFQDVFKDHEFYKSLH</sequence>
<gene>
    <name evidence="3" type="ORF">GCM10023230_24200</name>
</gene>